<dbReference type="PANTHER" id="PTHR21431">
    <property type="entry name" value="PREFOLDIN SUBUNIT 6"/>
    <property type="match status" value="1"/>
</dbReference>
<dbReference type="InterPro" id="IPR002777">
    <property type="entry name" value="PFD_beta-like"/>
</dbReference>
<evidence type="ECO:0008006" key="6">
    <source>
        <dbReference type="Google" id="ProtNLM"/>
    </source>
</evidence>
<name>A0AAN8RVA1_9PEZI</name>
<dbReference type="GO" id="GO:0016272">
    <property type="term" value="C:prefoldin complex"/>
    <property type="evidence" value="ECO:0007669"/>
    <property type="project" value="InterPro"/>
</dbReference>
<feature type="coiled-coil region" evidence="3">
    <location>
        <begin position="4"/>
        <end position="41"/>
    </location>
</feature>
<dbReference type="GO" id="GO:0051131">
    <property type="term" value="P:chaperone-mediated protein complex assembly"/>
    <property type="evidence" value="ECO:0007669"/>
    <property type="project" value="TreeGrafter"/>
</dbReference>
<dbReference type="Pfam" id="PF01920">
    <property type="entry name" value="Prefoldin_2"/>
    <property type="match status" value="1"/>
</dbReference>
<protein>
    <recommendedName>
        <fullName evidence="6">Prefoldin subunit 6</fullName>
    </recommendedName>
</protein>
<dbReference type="Gene3D" id="1.10.287.370">
    <property type="match status" value="1"/>
</dbReference>
<keyword evidence="3" id="KW-0175">Coiled coil</keyword>
<evidence type="ECO:0000313" key="4">
    <source>
        <dbReference type="EMBL" id="KAK6516675.1"/>
    </source>
</evidence>
<evidence type="ECO:0000256" key="2">
    <source>
        <dbReference type="ARBA" id="ARBA00023186"/>
    </source>
</evidence>
<proteinExistence type="inferred from homology"/>
<reference evidence="4 5" key="1">
    <citation type="submission" date="2019-10" db="EMBL/GenBank/DDBJ databases">
        <authorList>
            <person name="Palmer J.M."/>
        </authorList>
    </citation>
    <scope>NUCLEOTIDE SEQUENCE [LARGE SCALE GENOMIC DNA]</scope>
    <source>
        <strain evidence="4 5">TWF506</strain>
    </source>
</reference>
<dbReference type="AlphaFoldDB" id="A0AAN8RVA1"/>
<dbReference type="GO" id="GO:0005737">
    <property type="term" value="C:cytoplasm"/>
    <property type="evidence" value="ECO:0007669"/>
    <property type="project" value="TreeGrafter"/>
</dbReference>
<sequence>MANVQQLSDEFSDLQKKLQDVIEARQKLDAQLSENQAVQKEFKTLDSDANIYKLIGPTLIKQDKDEAVMNVDKRLDFIEKEIKRIEGQIAEFSEASEKKKSEIMQIQIQQQQQQQAQAQQK</sequence>
<keyword evidence="2" id="KW-0143">Chaperone</keyword>
<keyword evidence="5" id="KW-1185">Reference proteome</keyword>
<dbReference type="PANTHER" id="PTHR21431:SF0">
    <property type="entry name" value="PREFOLDIN SUBUNIT 6"/>
    <property type="match status" value="1"/>
</dbReference>
<dbReference type="FunFam" id="1.10.287.370:FF:000003">
    <property type="entry name" value="Prefoldin subunit 6"/>
    <property type="match status" value="1"/>
</dbReference>
<dbReference type="InterPro" id="IPR009053">
    <property type="entry name" value="Prefoldin"/>
</dbReference>
<evidence type="ECO:0000313" key="5">
    <source>
        <dbReference type="Proteomes" id="UP001307849"/>
    </source>
</evidence>
<comment type="similarity">
    <text evidence="1">Belongs to the prefoldin subunit beta family.</text>
</comment>
<evidence type="ECO:0000256" key="1">
    <source>
        <dbReference type="ARBA" id="ARBA00008045"/>
    </source>
</evidence>
<dbReference type="Proteomes" id="UP001307849">
    <property type="component" value="Unassembled WGS sequence"/>
</dbReference>
<dbReference type="CDD" id="cd23161">
    <property type="entry name" value="Prefoldin_6"/>
    <property type="match status" value="1"/>
</dbReference>
<dbReference type="GO" id="GO:0051087">
    <property type="term" value="F:protein-folding chaperone binding"/>
    <property type="evidence" value="ECO:0007669"/>
    <property type="project" value="TreeGrafter"/>
</dbReference>
<gene>
    <name evidence="4" type="ORF">TWF506_006570</name>
</gene>
<dbReference type="GO" id="GO:0051082">
    <property type="term" value="F:unfolded protein binding"/>
    <property type="evidence" value="ECO:0007669"/>
    <property type="project" value="InterPro"/>
</dbReference>
<organism evidence="4 5">
    <name type="scientific">Arthrobotrys conoides</name>
    <dbReference type="NCBI Taxonomy" id="74498"/>
    <lineage>
        <taxon>Eukaryota</taxon>
        <taxon>Fungi</taxon>
        <taxon>Dikarya</taxon>
        <taxon>Ascomycota</taxon>
        <taxon>Pezizomycotina</taxon>
        <taxon>Orbiliomycetes</taxon>
        <taxon>Orbiliales</taxon>
        <taxon>Orbiliaceae</taxon>
        <taxon>Arthrobotrys</taxon>
    </lineage>
</organism>
<evidence type="ECO:0000256" key="3">
    <source>
        <dbReference type="SAM" id="Coils"/>
    </source>
</evidence>
<dbReference type="EMBL" id="JAVHJM010000003">
    <property type="protein sequence ID" value="KAK6516675.1"/>
    <property type="molecule type" value="Genomic_DNA"/>
</dbReference>
<feature type="coiled-coil region" evidence="3">
    <location>
        <begin position="68"/>
        <end position="121"/>
    </location>
</feature>
<dbReference type="SUPFAM" id="SSF46579">
    <property type="entry name" value="Prefoldin"/>
    <property type="match status" value="1"/>
</dbReference>
<comment type="caution">
    <text evidence="4">The sequence shown here is derived from an EMBL/GenBank/DDBJ whole genome shotgun (WGS) entry which is preliminary data.</text>
</comment>
<accession>A0AAN8RVA1</accession>
<dbReference type="GO" id="GO:0006457">
    <property type="term" value="P:protein folding"/>
    <property type="evidence" value="ECO:0007669"/>
    <property type="project" value="InterPro"/>
</dbReference>